<dbReference type="EMBL" id="CP015878">
    <property type="protein sequence ID" value="ANI16233.1"/>
    <property type="molecule type" value="Genomic_DNA"/>
</dbReference>
<dbReference type="AlphaFoldDB" id="A0A1A9KGW7"/>
<dbReference type="Proteomes" id="UP000077748">
    <property type="component" value="Chromosome"/>
</dbReference>
<protein>
    <submittedName>
        <fullName evidence="1">Uncharacterized protein</fullName>
    </submittedName>
</protein>
<name>A0A1A9KGW7_9PSED</name>
<sequence length="128" mass="13881">MSFCHNLFGQCLIDAGKYHFERDAQSETTTAVGNEAYSSTDLHIIILDFLFLIARHMDDRITEASCIARGKQLFGVGRVTLAAQGVGQRQLQVKQAIIAMDRAVATANSSDFRGIQGGAHGAFSLDGF</sequence>
<proteinExistence type="predicted"/>
<accession>A0A1A9KGW7</accession>
<organism evidence="1 2">
    <name type="scientific">Pseudomonas citronellolis</name>
    <dbReference type="NCBI Taxonomy" id="53408"/>
    <lineage>
        <taxon>Bacteria</taxon>
        <taxon>Pseudomonadati</taxon>
        <taxon>Pseudomonadota</taxon>
        <taxon>Gammaproteobacteria</taxon>
        <taxon>Pseudomonadales</taxon>
        <taxon>Pseudomonadaceae</taxon>
        <taxon>Pseudomonas</taxon>
    </lineage>
</organism>
<reference evidence="1 2" key="1">
    <citation type="submission" date="2016-05" db="EMBL/GenBank/DDBJ databases">
        <title>Genome Sequence of Pseudomonas citronellolis Strain SJTE-3, an Estrogens and Persistent Organic Pollutants degradation strain.</title>
        <authorList>
            <person name="Liang R."/>
        </authorList>
    </citation>
    <scope>NUCLEOTIDE SEQUENCE [LARGE SCALE GENOMIC DNA]</scope>
    <source>
        <strain evidence="1 2">SJTE-3</strain>
    </source>
</reference>
<evidence type="ECO:0000313" key="2">
    <source>
        <dbReference type="Proteomes" id="UP000077748"/>
    </source>
</evidence>
<gene>
    <name evidence="1" type="ORF">A9C11_20645</name>
</gene>
<evidence type="ECO:0000313" key="1">
    <source>
        <dbReference type="EMBL" id="ANI16233.1"/>
    </source>
</evidence>